<evidence type="ECO:0000256" key="2">
    <source>
        <dbReference type="RuleBase" id="RU362039"/>
    </source>
</evidence>
<dbReference type="NCBIfam" id="TIGR00040">
    <property type="entry name" value="yfcE"/>
    <property type="match status" value="1"/>
</dbReference>
<name>A0A0M2NGY5_9FIRM</name>
<dbReference type="GO" id="GO:0046872">
    <property type="term" value="F:metal ion binding"/>
    <property type="evidence" value="ECO:0007669"/>
    <property type="project" value="UniProtKB-KW"/>
</dbReference>
<reference evidence="4 5" key="1">
    <citation type="submission" date="2015-04" db="EMBL/GenBank/DDBJ databases">
        <title>Draft genome sequence of bacteremic isolate Catabacter hongkongensis type strain HKU16T.</title>
        <authorList>
            <person name="Lau S.K."/>
            <person name="Teng J.L."/>
            <person name="Huang Y."/>
            <person name="Curreem S.O."/>
            <person name="Tsui S.K."/>
            <person name="Woo P.C."/>
        </authorList>
    </citation>
    <scope>NUCLEOTIDE SEQUENCE [LARGE SCALE GENOMIC DNA]</scope>
    <source>
        <strain evidence="4 5">HKU16</strain>
    </source>
</reference>
<accession>A0A0M2NGY5</accession>
<dbReference type="InterPro" id="IPR029052">
    <property type="entry name" value="Metallo-depent_PP-like"/>
</dbReference>
<evidence type="ECO:0000313" key="5">
    <source>
        <dbReference type="Proteomes" id="UP000034076"/>
    </source>
</evidence>
<proteinExistence type="inferred from homology"/>
<dbReference type="Pfam" id="PF12850">
    <property type="entry name" value="Metallophos_2"/>
    <property type="match status" value="1"/>
</dbReference>
<protein>
    <recommendedName>
        <fullName evidence="2">Phosphoesterase</fullName>
        <ecNumber evidence="2">3.1.4.-</ecNumber>
    </recommendedName>
</protein>
<evidence type="ECO:0000259" key="3">
    <source>
        <dbReference type="Pfam" id="PF12850"/>
    </source>
</evidence>
<comment type="caution">
    <text evidence="4">The sequence shown here is derived from an EMBL/GenBank/DDBJ whole genome shotgun (WGS) entry which is preliminary data.</text>
</comment>
<dbReference type="Proteomes" id="UP000034076">
    <property type="component" value="Unassembled WGS sequence"/>
</dbReference>
<keyword evidence="2" id="KW-0479">Metal-binding</keyword>
<dbReference type="InterPro" id="IPR000979">
    <property type="entry name" value="Phosphodiesterase_MJ0936/Vps29"/>
</dbReference>
<dbReference type="Gene3D" id="3.60.21.10">
    <property type="match status" value="1"/>
</dbReference>
<comment type="cofactor">
    <cofactor evidence="2">
        <name>a divalent metal cation</name>
        <dbReference type="ChEBI" id="CHEBI:60240"/>
    </cofactor>
</comment>
<dbReference type="CDD" id="cd00841">
    <property type="entry name" value="MPP_YfcE"/>
    <property type="match status" value="1"/>
</dbReference>
<feature type="domain" description="Calcineurin-like phosphoesterase" evidence="3">
    <location>
        <begin position="4"/>
        <end position="139"/>
    </location>
</feature>
<dbReference type="InterPro" id="IPR024654">
    <property type="entry name" value="Calcineurin-like_PHP_lpxH"/>
</dbReference>
<evidence type="ECO:0000256" key="1">
    <source>
        <dbReference type="ARBA" id="ARBA00008950"/>
    </source>
</evidence>
<comment type="similarity">
    <text evidence="1 2">Belongs to the metallophosphoesterase superfamily. YfcE family.</text>
</comment>
<sequence length="158" mass="17537">MVRALVLSDTHGNKGVIDRALRQFADFDYIFHLGDNISDARYIEQNTRAIVIAVKGNCDMGDAGNDTEQVVLCGQKIILTHGHLLKVKYSYDRAFYYAQEQGAKAILFGHTHQPYCEFEDGIWLVNPGSAGCSYDGIERAATLMIGEVGVIPKLRIID</sequence>
<keyword evidence="5" id="KW-1185">Reference proteome</keyword>
<dbReference type="STRING" id="270498.CHK_1206"/>
<dbReference type="AlphaFoldDB" id="A0A0M2NGY5"/>
<dbReference type="SUPFAM" id="SSF56300">
    <property type="entry name" value="Metallo-dependent phosphatases"/>
    <property type="match status" value="1"/>
</dbReference>
<dbReference type="PANTHER" id="PTHR11124">
    <property type="entry name" value="VACUOLAR SORTING PROTEIN VPS29"/>
    <property type="match status" value="1"/>
</dbReference>
<dbReference type="GO" id="GO:0016787">
    <property type="term" value="F:hydrolase activity"/>
    <property type="evidence" value="ECO:0007669"/>
    <property type="project" value="UniProtKB-UniRule"/>
</dbReference>
<dbReference type="InterPro" id="IPR041802">
    <property type="entry name" value="MPP_YfcE"/>
</dbReference>
<dbReference type="EMBL" id="LAYJ01000078">
    <property type="protein sequence ID" value="KKI51418.1"/>
    <property type="molecule type" value="Genomic_DNA"/>
</dbReference>
<gene>
    <name evidence="4" type="ORF">CHK_1206</name>
</gene>
<evidence type="ECO:0000313" key="4">
    <source>
        <dbReference type="EMBL" id="KKI51418.1"/>
    </source>
</evidence>
<dbReference type="EC" id="3.1.4.-" evidence="2"/>
<dbReference type="RefSeq" id="WP_046443153.1">
    <property type="nucleotide sequence ID" value="NZ_CAUERS010000048.1"/>
</dbReference>
<organism evidence="4 5">
    <name type="scientific">Christensenella hongkongensis</name>
    <dbReference type="NCBI Taxonomy" id="270498"/>
    <lineage>
        <taxon>Bacteria</taxon>
        <taxon>Bacillati</taxon>
        <taxon>Bacillota</taxon>
        <taxon>Clostridia</taxon>
        <taxon>Christensenellales</taxon>
        <taxon>Christensenellaceae</taxon>
        <taxon>Christensenella</taxon>
    </lineage>
</organism>